<name>B9G304_ORYSJ</name>
<feature type="compositionally biased region" description="Basic and acidic residues" evidence="1">
    <location>
        <begin position="131"/>
        <end position="165"/>
    </location>
</feature>
<sequence>MQWVVLKKDRRKKRRRQRLGGGGEEANEQERHRGWRSEESMAVRGVKVVVESRVLEAARMEWSATAECGGVNVAEGCGNDDNSVDGCDAPRRARGTWVVAWMETALRVELKAEREGSEGKSGVGGGIPSRGGDRAKDMEAREHDDPTADVEAADRRGCGQGERESPWQPSCSSHD</sequence>
<feature type="region of interest" description="Disordered" evidence="1">
    <location>
        <begin position="112"/>
        <end position="175"/>
    </location>
</feature>
<reference evidence="2" key="2">
    <citation type="submission" date="2008-12" db="EMBL/GenBank/DDBJ databases">
        <title>Improved gene annotation of the rice (Oryza sativa) genomes.</title>
        <authorList>
            <person name="Wang J."/>
            <person name="Li R."/>
            <person name="Fan W."/>
            <person name="Huang Q."/>
            <person name="Zhang J."/>
            <person name="Zhou Y."/>
            <person name="Hu Y."/>
            <person name="Zi S."/>
            <person name="Li J."/>
            <person name="Ni P."/>
            <person name="Zheng H."/>
            <person name="Zhang Y."/>
            <person name="Zhao M."/>
            <person name="Hao Q."/>
            <person name="McDermott J."/>
            <person name="Samudrala R."/>
            <person name="Kristiansen K."/>
            <person name="Wong G.K.-S."/>
        </authorList>
    </citation>
    <scope>NUCLEOTIDE SEQUENCE</scope>
</reference>
<dbReference type="Proteomes" id="UP000007752">
    <property type="component" value="Chromosome 9"/>
</dbReference>
<gene>
    <name evidence="2" type="ORF">OsJ_28945</name>
</gene>
<evidence type="ECO:0000256" key="1">
    <source>
        <dbReference type="SAM" id="MobiDB-lite"/>
    </source>
</evidence>
<protein>
    <submittedName>
        <fullName evidence="2">Uncharacterized protein</fullName>
    </submittedName>
</protein>
<feature type="compositionally biased region" description="Basic residues" evidence="1">
    <location>
        <begin position="8"/>
        <end position="18"/>
    </location>
</feature>
<feature type="region of interest" description="Disordered" evidence="1">
    <location>
        <begin position="1"/>
        <end position="36"/>
    </location>
</feature>
<dbReference type="EMBL" id="CM000146">
    <property type="protein sequence ID" value="EEE69501.1"/>
    <property type="molecule type" value="Genomic_DNA"/>
</dbReference>
<dbReference type="AlphaFoldDB" id="B9G304"/>
<organism evidence="2">
    <name type="scientific">Oryza sativa subsp. japonica</name>
    <name type="common">Rice</name>
    <dbReference type="NCBI Taxonomy" id="39947"/>
    <lineage>
        <taxon>Eukaryota</taxon>
        <taxon>Viridiplantae</taxon>
        <taxon>Streptophyta</taxon>
        <taxon>Embryophyta</taxon>
        <taxon>Tracheophyta</taxon>
        <taxon>Spermatophyta</taxon>
        <taxon>Magnoliopsida</taxon>
        <taxon>Liliopsida</taxon>
        <taxon>Poales</taxon>
        <taxon>Poaceae</taxon>
        <taxon>BOP clade</taxon>
        <taxon>Oryzoideae</taxon>
        <taxon>Oryzeae</taxon>
        <taxon>Oryzinae</taxon>
        <taxon>Oryza</taxon>
        <taxon>Oryza sativa</taxon>
    </lineage>
</organism>
<reference evidence="2" key="1">
    <citation type="journal article" date="2005" name="PLoS Biol.">
        <title>The genomes of Oryza sativa: a history of duplications.</title>
        <authorList>
            <person name="Yu J."/>
            <person name="Wang J."/>
            <person name="Lin W."/>
            <person name="Li S."/>
            <person name="Li H."/>
            <person name="Zhou J."/>
            <person name="Ni P."/>
            <person name="Dong W."/>
            <person name="Hu S."/>
            <person name="Zeng C."/>
            <person name="Zhang J."/>
            <person name="Zhang Y."/>
            <person name="Li R."/>
            <person name="Xu Z."/>
            <person name="Li S."/>
            <person name="Li X."/>
            <person name="Zheng H."/>
            <person name="Cong L."/>
            <person name="Lin L."/>
            <person name="Yin J."/>
            <person name="Geng J."/>
            <person name="Li G."/>
            <person name="Shi J."/>
            <person name="Liu J."/>
            <person name="Lv H."/>
            <person name="Li J."/>
            <person name="Wang J."/>
            <person name="Deng Y."/>
            <person name="Ran L."/>
            <person name="Shi X."/>
            <person name="Wang X."/>
            <person name="Wu Q."/>
            <person name="Li C."/>
            <person name="Ren X."/>
            <person name="Wang J."/>
            <person name="Wang X."/>
            <person name="Li D."/>
            <person name="Liu D."/>
            <person name="Zhang X."/>
            <person name="Ji Z."/>
            <person name="Zhao W."/>
            <person name="Sun Y."/>
            <person name="Zhang Z."/>
            <person name="Bao J."/>
            <person name="Han Y."/>
            <person name="Dong L."/>
            <person name="Ji J."/>
            <person name="Chen P."/>
            <person name="Wu S."/>
            <person name="Liu J."/>
            <person name="Xiao Y."/>
            <person name="Bu D."/>
            <person name="Tan J."/>
            <person name="Yang L."/>
            <person name="Ye C."/>
            <person name="Zhang J."/>
            <person name="Xu J."/>
            <person name="Zhou Y."/>
            <person name="Yu Y."/>
            <person name="Zhang B."/>
            <person name="Zhuang S."/>
            <person name="Wei H."/>
            <person name="Liu B."/>
            <person name="Lei M."/>
            <person name="Yu H."/>
            <person name="Li Y."/>
            <person name="Xu H."/>
            <person name="Wei S."/>
            <person name="He X."/>
            <person name="Fang L."/>
            <person name="Zhang Z."/>
            <person name="Zhang Y."/>
            <person name="Huang X."/>
            <person name="Su Z."/>
            <person name="Tong W."/>
            <person name="Li J."/>
            <person name="Tong Z."/>
            <person name="Li S."/>
            <person name="Ye J."/>
            <person name="Wang L."/>
            <person name="Fang L."/>
            <person name="Lei T."/>
            <person name="Chen C."/>
            <person name="Chen H."/>
            <person name="Xu Z."/>
            <person name="Li H."/>
            <person name="Huang H."/>
            <person name="Zhang F."/>
            <person name="Xu H."/>
            <person name="Li N."/>
            <person name="Zhao C."/>
            <person name="Li S."/>
            <person name="Dong L."/>
            <person name="Huang Y."/>
            <person name="Li L."/>
            <person name="Xi Y."/>
            <person name="Qi Q."/>
            <person name="Li W."/>
            <person name="Zhang B."/>
            <person name="Hu W."/>
            <person name="Zhang Y."/>
            <person name="Tian X."/>
            <person name="Jiao Y."/>
            <person name="Liang X."/>
            <person name="Jin J."/>
            <person name="Gao L."/>
            <person name="Zheng W."/>
            <person name="Hao B."/>
            <person name="Liu S."/>
            <person name="Wang W."/>
            <person name="Yuan L."/>
            <person name="Cao M."/>
            <person name="McDermott J."/>
            <person name="Samudrala R."/>
            <person name="Wang J."/>
            <person name="Wong G.K."/>
            <person name="Yang H."/>
        </authorList>
    </citation>
    <scope>NUCLEOTIDE SEQUENCE [LARGE SCALE GENOMIC DNA]</scope>
</reference>
<feature type="compositionally biased region" description="Gly residues" evidence="1">
    <location>
        <begin position="119"/>
        <end position="129"/>
    </location>
</feature>
<evidence type="ECO:0000313" key="2">
    <source>
        <dbReference type="EMBL" id="EEE69501.1"/>
    </source>
</evidence>
<accession>B9G304</accession>
<proteinExistence type="predicted"/>